<evidence type="ECO:0000313" key="2">
    <source>
        <dbReference type="EMBL" id="KAF7843312.1"/>
    </source>
</evidence>
<accession>A0A834XE03</accession>
<dbReference type="SUPFAM" id="SSF81383">
    <property type="entry name" value="F-box domain"/>
    <property type="match status" value="1"/>
</dbReference>
<dbReference type="GO" id="GO:2000762">
    <property type="term" value="P:regulation of phenylpropanoid metabolic process"/>
    <property type="evidence" value="ECO:0007669"/>
    <property type="project" value="InterPro"/>
</dbReference>
<dbReference type="InterPro" id="IPR044595">
    <property type="entry name" value="KMD1-4"/>
</dbReference>
<reference evidence="2" key="1">
    <citation type="submission" date="2020-09" db="EMBL/GenBank/DDBJ databases">
        <title>Genome-Enabled Discovery of Anthraquinone Biosynthesis in Senna tora.</title>
        <authorList>
            <person name="Kang S.-H."/>
            <person name="Pandey R.P."/>
            <person name="Lee C.-M."/>
            <person name="Sim J.-S."/>
            <person name="Jeong J.-T."/>
            <person name="Choi B.-S."/>
            <person name="Jung M."/>
            <person name="Ginzburg D."/>
            <person name="Zhao K."/>
            <person name="Won S.Y."/>
            <person name="Oh T.-J."/>
            <person name="Yu Y."/>
            <person name="Kim N.-H."/>
            <person name="Lee O.R."/>
            <person name="Lee T.-H."/>
            <person name="Bashyal P."/>
            <person name="Kim T.-S."/>
            <person name="Lee W.-H."/>
            <person name="Kawkins C."/>
            <person name="Kim C.-K."/>
            <person name="Kim J.S."/>
            <person name="Ahn B.O."/>
            <person name="Rhee S.Y."/>
            <person name="Sohng J.K."/>
        </authorList>
    </citation>
    <scope>NUCLEOTIDE SEQUENCE</scope>
    <source>
        <tissue evidence="2">Leaf</tissue>
    </source>
</reference>
<dbReference type="GO" id="GO:0080037">
    <property type="term" value="P:negative regulation of cytokinin-activated signaling pathway"/>
    <property type="evidence" value="ECO:0007669"/>
    <property type="project" value="InterPro"/>
</dbReference>
<dbReference type="EMBL" id="JAAIUW010000001">
    <property type="protein sequence ID" value="KAF7843312.1"/>
    <property type="molecule type" value="Genomic_DNA"/>
</dbReference>
<dbReference type="OrthoDB" id="191037at2759"/>
<dbReference type="AlphaFoldDB" id="A0A834XE03"/>
<dbReference type="SUPFAM" id="SSF117281">
    <property type="entry name" value="Kelch motif"/>
    <property type="match status" value="1"/>
</dbReference>
<dbReference type="InterPro" id="IPR015915">
    <property type="entry name" value="Kelch-typ_b-propeller"/>
</dbReference>
<sequence>MMDLISGLPDDVALECLIRVSYDQFPVVASVSKCWKTEIEMPEFRRRRRTTGHTQRLVVMVQARVDSEKRSSDLTTKGSNSMNPVYRLSVYEPGTGQWSELPPPPGFTGGLPMFCQIAGVGYDLVLMGGWDPDTWKSSNSVFIYNFLSAKWRRGADMPGGPRTFFACASDSERVVYVAGGHDDEKNALRSALAYDVARDEWVPLPDMEKERDECKAIFHSGSGKFCVIGGYCTQMQGRFEKSAEVFDVATWKWDPVEDQFLGSATCPRTCVDGGDDSDGGRFYMCRGGDVVVLQGSTWQEIAKVPSEIREVAYVRAWEGTLLLIGSSGFAEPCMGFLLDLKSNSWTKLESPMGFTGCVQSGCLLEI</sequence>
<dbReference type="Pfam" id="PF01344">
    <property type="entry name" value="Kelch_1"/>
    <property type="match status" value="2"/>
</dbReference>
<dbReference type="InterPro" id="IPR001810">
    <property type="entry name" value="F-box_dom"/>
</dbReference>
<feature type="domain" description="F-box" evidence="1">
    <location>
        <begin position="5"/>
        <end position="46"/>
    </location>
</feature>
<name>A0A834XE03_9FABA</name>
<dbReference type="InterPro" id="IPR036047">
    <property type="entry name" value="F-box-like_dom_sf"/>
</dbReference>
<comment type="caution">
    <text evidence="2">The sequence shown here is derived from an EMBL/GenBank/DDBJ whole genome shotgun (WGS) entry which is preliminary data.</text>
</comment>
<dbReference type="PANTHER" id="PTHR46407:SF3">
    <property type="entry name" value="OS02G0208700 PROTEIN"/>
    <property type="match status" value="1"/>
</dbReference>
<dbReference type="Pfam" id="PF00646">
    <property type="entry name" value="F-box"/>
    <property type="match status" value="1"/>
</dbReference>
<keyword evidence="3" id="KW-1185">Reference proteome</keyword>
<dbReference type="Gene3D" id="2.120.10.80">
    <property type="entry name" value="Kelch-type beta propeller"/>
    <property type="match status" value="1"/>
</dbReference>
<dbReference type="PANTHER" id="PTHR46407">
    <property type="entry name" value="OS02G0208700 PROTEIN"/>
    <property type="match status" value="1"/>
</dbReference>
<evidence type="ECO:0000259" key="1">
    <source>
        <dbReference type="Pfam" id="PF00646"/>
    </source>
</evidence>
<gene>
    <name evidence="2" type="ORF">G2W53_000217</name>
</gene>
<evidence type="ECO:0000313" key="3">
    <source>
        <dbReference type="Proteomes" id="UP000634136"/>
    </source>
</evidence>
<proteinExistence type="predicted"/>
<dbReference type="InterPro" id="IPR006652">
    <property type="entry name" value="Kelch_1"/>
</dbReference>
<organism evidence="2 3">
    <name type="scientific">Senna tora</name>
    <dbReference type="NCBI Taxonomy" id="362788"/>
    <lineage>
        <taxon>Eukaryota</taxon>
        <taxon>Viridiplantae</taxon>
        <taxon>Streptophyta</taxon>
        <taxon>Embryophyta</taxon>
        <taxon>Tracheophyta</taxon>
        <taxon>Spermatophyta</taxon>
        <taxon>Magnoliopsida</taxon>
        <taxon>eudicotyledons</taxon>
        <taxon>Gunneridae</taxon>
        <taxon>Pentapetalae</taxon>
        <taxon>rosids</taxon>
        <taxon>fabids</taxon>
        <taxon>Fabales</taxon>
        <taxon>Fabaceae</taxon>
        <taxon>Caesalpinioideae</taxon>
        <taxon>Cassia clade</taxon>
        <taxon>Senna</taxon>
    </lineage>
</organism>
<dbReference type="CDD" id="cd22152">
    <property type="entry name" value="F-box_AtAFR-like"/>
    <property type="match status" value="1"/>
</dbReference>
<protein>
    <submittedName>
        <fullName evidence="2">F-box/kelch-repeat protein</fullName>
    </submittedName>
</protein>
<dbReference type="Proteomes" id="UP000634136">
    <property type="component" value="Unassembled WGS sequence"/>
</dbReference>
<dbReference type="SMART" id="SM00612">
    <property type="entry name" value="Kelch"/>
    <property type="match status" value="2"/>
</dbReference>